<dbReference type="EMBL" id="QPJU01000002">
    <property type="protein sequence ID" value="RCX11117.1"/>
    <property type="molecule type" value="Genomic_DNA"/>
</dbReference>
<protein>
    <submittedName>
        <fullName evidence="3">DNA-binding XRE family transcriptional regulator</fullName>
    </submittedName>
</protein>
<proteinExistence type="predicted"/>
<dbReference type="CDD" id="cd00093">
    <property type="entry name" value="HTH_XRE"/>
    <property type="match status" value="1"/>
</dbReference>
<dbReference type="InterPro" id="IPR010982">
    <property type="entry name" value="Lambda_DNA-bd_dom_sf"/>
</dbReference>
<dbReference type="SUPFAM" id="SSF47413">
    <property type="entry name" value="lambda repressor-like DNA-binding domains"/>
    <property type="match status" value="1"/>
</dbReference>
<dbReference type="InterPro" id="IPR001387">
    <property type="entry name" value="Cro/C1-type_HTH"/>
</dbReference>
<dbReference type="GO" id="GO:0003700">
    <property type="term" value="F:DNA-binding transcription factor activity"/>
    <property type="evidence" value="ECO:0007669"/>
    <property type="project" value="TreeGrafter"/>
</dbReference>
<dbReference type="PROSITE" id="PS50943">
    <property type="entry name" value="HTH_CROC1"/>
    <property type="match status" value="1"/>
</dbReference>
<dbReference type="GO" id="GO:0005829">
    <property type="term" value="C:cytosol"/>
    <property type="evidence" value="ECO:0007669"/>
    <property type="project" value="TreeGrafter"/>
</dbReference>
<dbReference type="InterPro" id="IPR050807">
    <property type="entry name" value="TransReg_Diox_bact_type"/>
</dbReference>
<feature type="domain" description="HTH cro/C1-type" evidence="2">
    <location>
        <begin position="7"/>
        <end position="61"/>
    </location>
</feature>
<dbReference type="SMART" id="SM00530">
    <property type="entry name" value="HTH_XRE"/>
    <property type="match status" value="1"/>
</dbReference>
<dbReference type="RefSeq" id="WP_114482658.1">
    <property type="nucleotide sequence ID" value="NZ_QPJU01000002.1"/>
</dbReference>
<dbReference type="Proteomes" id="UP000252174">
    <property type="component" value="Unassembled WGS sequence"/>
</dbReference>
<comment type="caution">
    <text evidence="3">The sequence shown here is derived from an EMBL/GenBank/DDBJ whole genome shotgun (WGS) entry which is preliminary data.</text>
</comment>
<keyword evidence="1 3" id="KW-0238">DNA-binding</keyword>
<evidence type="ECO:0000313" key="4">
    <source>
        <dbReference type="Proteomes" id="UP000252174"/>
    </source>
</evidence>
<dbReference type="OrthoDB" id="7477860at2"/>
<name>A0A369ASC3_9BURK</name>
<dbReference type="PANTHER" id="PTHR46797">
    <property type="entry name" value="HTH-TYPE TRANSCRIPTIONAL REGULATOR"/>
    <property type="match status" value="1"/>
</dbReference>
<reference evidence="3 4" key="1">
    <citation type="submission" date="2018-07" db="EMBL/GenBank/DDBJ databases">
        <title>Genomic Encyclopedia of Type Strains, Phase IV (KMG-IV): sequencing the most valuable type-strain genomes for metagenomic binning, comparative biology and taxonomic classification.</title>
        <authorList>
            <person name="Goeker M."/>
        </authorList>
    </citation>
    <scope>NUCLEOTIDE SEQUENCE [LARGE SCALE GENOMIC DNA]</scope>
    <source>
        <strain evidence="3 4">DSM 100911</strain>
    </source>
</reference>
<sequence length="101" mass="11052">MNVGQAIKLCRTRRGISQADLARQAECSVSYLSMLENNKRDPTLSTMTKIAHALHMPVGIIFFLGAEGDDLTGIDKSLQGDLARTALELLNEPVSDQRPLL</sequence>
<evidence type="ECO:0000259" key="2">
    <source>
        <dbReference type="PROSITE" id="PS50943"/>
    </source>
</evidence>
<dbReference type="PANTHER" id="PTHR46797:SF1">
    <property type="entry name" value="METHYLPHOSPHONATE SYNTHASE"/>
    <property type="match status" value="1"/>
</dbReference>
<evidence type="ECO:0000313" key="3">
    <source>
        <dbReference type="EMBL" id="RCX11117.1"/>
    </source>
</evidence>
<dbReference type="GO" id="GO:0003677">
    <property type="term" value="F:DNA binding"/>
    <property type="evidence" value="ECO:0007669"/>
    <property type="project" value="UniProtKB-KW"/>
</dbReference>
<keyword evidence="4" id="KW-1185">Reference proteome</keyword>
<dbReference type="Gene3D" id="1.10.260.40">
    <property type="entry name" value="lambda repressor-like DNA-binding domains"/>
    <property type="match status" value="1"/>
</dbReference>
<evidence type="ECO:0000256" key="1">
    <source>
        <dbReference type="ARBA" id="ARBA00023125"/>
    </source>
</evidence>
<gene>
    <name evidence="3" type="ORF">DFR45_102520</name>
</gene>
<organism evidence="3 4">
    <name type="scientific">Extensimonas vulgaris</name>
    <dbReference type="NCBI Taxonomy" id="1031594"/>
    <lineage>
        <taxon>Bacteria</taxon>
        <taxon>Pseudomonadati</taxon>
        <taxon>Pseudomonadota</taxon>
        <taxon>Betaproteobacteria</taxon>
        <taxon>Burkholderiales</taxon>
        <taxon>Comamonadaceae</taxon>
        <taxon>Extensimonas</taxon>
    </lineage>
</organism>
<accession>A0A369ASC3</accession>
<dbReference type="AlphaFoldDB" id="A0A369ASC3"/>
<dbReference type="Pfam" id="PF01381">
    <property type="entry name" value="HTH_3"/>
    <property type="match status" value="1"/>
</dbReference>